<gene>
    <name evidence="3" type="ORF">PYW07_001324</name>
</gene>
<dbReference type="EMBL" id="JARGEI010000009">
    <property type="protein sequence ID" value="KAJ8726626.1"/>
    <property type="molecule type" value="Genomic_DNA"/>
</dbReference>
<comment type="caution">
    <text evidence="3">The sequence shown here is derived from an EMBL/GenBank/DDBJ whole genome shotgun (WGS) entry which is preliminary data.</text>
</comment>
<dbReference type="InterPro" id="IPR001304">
    <property type="entry name" value="C-type_lectin-like"/>
</dbReference>
<name>A0AAD8DVR6_MYTSE</name>
<evidence type="ECO:0000259" key="2">
    <source>
        <dbReference type="PROSITE" id="PS50041"/>
    </source>
</evidence>
<sequence length="308" mass="35321">MLKLFGLTFIFVTVNVVVCKQDYHYNKRVDAWLKLHAVPASWNEAFLSCHYEGAVLASPINLEFATALRGLMVQSQLDGPIFLGVHSLTKKYFSSIEGVPLTDLSITWGSYGDGRTPENCLTLSTGGKTYISSCQSWHPYICYKRNEQYTMNFNQCGTFDDDYILNGTLRKCYKFHKKPRSWYKAYDICSAEGGHLVIINNEEEANYITSYLVKPTSAGNWGERVHIGIRDWIGDQTWLTIHGEKLESVYHSWAEGQPNVSEHLKCGVIWTRGYLDDLDCNQELRFFCEKDPNTSHFRDSDTYYDTSL</sequence>
<keyword evidence="4" id="KW-1185">Reference proteome</keyword>
<dbReference type="Gene3D" id="3.10.100.10">
    <property type="entry name" value="Mannose-Binding Protein A, subunit A"/>
    <property type="match status" value="2"/>
</dbReference>
<dbReference type="PANTHER" id="PTHR22803">
    <property type="entry name" value="MANNOSE, PHOSPHOLIPASE, LECTIN RECEPTOR RELATED"/>
    <property type="match status" value="1"/>
</dbReference>
<feature type="domain" description="C-type lectin" evidence="2">
    <location>
        <begin position="168"/>
        <end position="289"/>
    </location>
</feature>
<evidence type="ECO:0000313" key="4">
    <source>
        <dbReference type="Proteomes" id="UP001231518"/>
    </source>
</evidence>
<feature type="signal peptide" evidence="1">
    <location>
        <begin position="1"/>
        <end position="19"/>
    </location>
</feature>
<organism evidence="3 4">
    <name type="scientific">Mythimna separata</name>
    <name type="common">Oriental armyworm</name>
    <name type="synonym">Pseudaletia separata</name>
    <dbReference type="NCBI Taxonomy" id="271217"/>
    <lineage>
        <taxon>Eukaryota</taxon>
        <taxon>Metazoa</taxon>
        <taxon>Ecdysozoa</taxon>
        <taxon>Arthropoda</taxon>
        <taxon>Hexapoda</taxon>
        <taxon>Insecta</taxon>
        <taxon>Pterygota</taxon>
        <taxon>Neoptera</taxon>
        <taxon>Endopterygota</taxon>
        <taxon>Lepidoptera</taxon>
        <taxon>Glossata</taxon>
        <taxon>Ditrysia</taxon>
        <taxon>Noctuoidea</taxon>
        <taxon>Noctuidae</taxon>
        <taxon>Noctuinae</taxon>
        <taxon>Hadenini</taxon>
        <taxon>Mythimna</taxon>
    </lineage>
</organism>
<dbReference type="Proteomes" id="UP001231518">
    <property type="component" value="Chromosome 10"/>
</dbReference>
<accession>A0AAD8DVR6</accession>
<reference evidence="3" key="1">
    <citation type="submission" date="2023-03" db="EMBL/GenBank/DDBJ databases">
        <title>Chromosome-level genomes of two armyworms, Mythimna separata and Mythimna loreyi, provide insights into the biosynthesis and reception of sex pheromones.</title>
        <authorList>
            <person name="Zhao H."/>
        </authorList>
    </citation>
    <scope>NUCLEOTIDE SEQUENCE</scope>
    <source>
        <strain evidence="3">BeijingLab</strain>
        <tissue evidence="3">Pupa</tissue>
    </source>
</reference>
<dbReference type="InterPro" id="IPR016187">
    <property type="entry name" value="CTDL_fold"/>
</dbReference>
<keyword evidence="1" id="KW-0732">Signal</keyword>
<proteinExistence type="predicted"/>
<dbReference type="InterPro" id="IPR050111">
    <property type="entry name" value="C-type_lectin/snaclec_domain"/>
</dbReference>
<protein>
    <recommendedName>
        <fullName evidence="2">C-type lectin domain-containing protein</fullName>
    </recommendedName>
</protein>
<dbReference type="SMART" id="SM00034">
    <property type="entry name" value="CLECT"/>
    <property type="match status" value="2"/>
</dbReference>
<dbReference type="PROSITE" id="PS50041">
    <property type="entry name" value="C_TYPE_LECTIN_2"/>
    <property type="match status" value="1"/>
</dbReference>
<dbReference type="Pfam" id="PF00059">
    <property type="entry name" value="Lectin_C"/>
    <property type="match status" value="2"/>
</dbReference>
<evidence type="ECO:0000313" key="3">
    <source>
        <dbReference type="EMBL" id="KAJ8726626.1"/>
    </source>
</evidence>
<feature type="chain" id="PRO_5042172376" description="C-type lectin domain-containing protein" evidence="1">
    <location>
        <begin position="20"/>
        <end position="308"/>
    </location>
</feature>
<dbReference type="CDD" id="cd00037">
    <property type="entry name" value="CLECT"/>
    <property type="match status" value="2"/>
</dbReference>
<evidence type="ECO:0000256" key="1">
    <source>
        <dbReference type="SAM" id="SignalP"/>
    </source>
</evidence>
<dbReference type="InterPro" id="IPR016186">
    <property type="entry name" value="C-type_lectin-like/link_sf"/>
</dbReference>
<dbReference type="AlphaFoldDB" id="A0AAD8DVR6"/>
<dbReference type="SUPFAM" id="SSF56436">
    <property type="entry name" value="C-type lectin-like"/>
    <property type="match status" value="2"/>
</dbReference>